<dbReference type="InterPro" id="IPR016571">
    <property type="entry name" value="Spore_coat_assembly_CotJB"/>
</dbReference>
<keyword evidence="3" id="KW-1185">Reference proteome</keyword>
<evidence type="ECO:0000313" key="3">
    <source>
        <dbReference type="Proteomes" id="UP000031982"/>
    </source>
</evidence>
<gene>
    <name evidence="2" type="ORF">SD77_2306</name>
</gene>
<feature type="domain" description="Protein CotJB" evidence="1">
    <location>
        <begin position="11"/>
        <end position="85"/>
    </location>
</feature>
<keyword evidence="2" id="KW-0167">Capsid protein</keyword>
<dbReference type="EMBL" id="JXLP01000002">
    <property type="protein sequence ID" value="KIL79852.1"/>
    <property type="molecule type" value="Genomic_DNA"/>
</dbReference>
<keyword evidence="2" id="KW-0946">Virion</keyword>
<organism evidence="2 3">
    <name type="scientific">Bacillus badius</name>
    <dbReference type="NCBI Taxonomy" id="1455"/>
    <lineage>
        <taxon>Bacteria</taxon>
        <taxon>Bacillati</taxon>
        <taxon>Bacillota</taxon>
        <taxon>Bacilli</taxon>
        <taxon>Bacillales</taxon>
        <taxon>Bacillaceae</taxon>
        <taxon>Pseudobacillus</taxon>
    </lineage>
</organism>
<comment type="caution">
    <text evidence="2">The sequence shown here is derived from an EMBL/GenBank/DDBJ whole genome shotgun (WGS) entry which is preliminary data.</text>
</comment>
<reference evidence="2 3" key="1">
    <citation type="submission" date="2015-01" db="EMBL/GenBank/DDBJ databases">
        <title>Genome Assembly of Bacillus badius MTCC 1458.</title>
        <authorList>
            <person name="Verma A."/>
            <person name="Khatri I."/>
            <person name="Mual P."/>
            <person name="Subramanian S."/>
            <person name="Krishnamurthi S."/>
        </authorList>
    </citation>
    <scope>NUCLEOTIDE SEQUENCE [LARGE SCALE GENOMIC DNA]</scope>
    <source>
        <strain evidence="2 3">MTCC 1458</strain>
    </source>
</reference>
<dbReference type="PIRSF" id="PIRSF010606">
    <property type="entry name" value="Spore_coat_CotJB"/>
    <property type="match status" value="1"/>
</dbReference>
<evidence type="ECO:0000259" key="1">
    <source>
        <dbReference type="Pfam" id="PF12652"/>
    </source>
</evidence>
<name>A0ABR5AYN2_BACBA</name>
<dbReference type="Proteomes" id="UP000031982">
    <property type="component" value="Unassembled WGS sequence"/>
</dbReference>
<accession>A0ABR5AYN2</accession>
<evidence type="ECO:0000313" key="2">
    <source>
        <dbReference type="EMBL" id="KIL79852.1"/>
    </source>
</evidence>
<proteinExistence type="predicted"/>
<dbReference type="RefSeq" id="WP_041097002.1">
    <property type="nucleotide sequence ID" value="NZ_BSSZ01000002.1"/>
</dbReference>
<protein>
    <submittedName>
        <fullName evidence="2">Polypeptide composition of the spore coat protein CotJB</fullName>
    </submittedName>
</protein>
<sequence>MKQLPPEYYTELEEIQAVDFVIVELVLYLHTHPDDLEAVKQYNEYVKLSKGLKKEFEKKYGALTSFGYSYARYPFDYKEAPWPWQV</sequence>
<dbReference type="InterPro" id="IPR024207">
    <property type="entry name" value="CotJB_dom"/>
</dbReference>
<dbReference type="Pfam" id="PF12652">
    <property type="entry name" value="CotJB"/>
    <property type="match status" value="1"/>
</dbReference>